<sequence length="1308" mass="148886">MPPRQIISEESEKHLRGIEFFFPTLFPKSGRSDRKIAAYMLLWDASHNEFRFPHKYISSICHIGPKTLPEWVKLFSSIGLLPLRDQIKQILEKQPKRLVKPCTTQAIFHSLVSDGLLQYEQGTPFITLKPPHDNFTSLQRPIQQNLPKLLKIVHSRTDSTCRCSGSFSSTGFKHLLKAQIFPFIPCLPPSKLRNVLLSPWHCFLAGLGLCHFISELFYMYTTHPASFPVDIFPFIESIDISALPILPPLKLITSLFSMLLLEYEEASLVQSNFLLPRHISRDNIGAHSLDVSQFSDPNLRMLYFLHYRSVIPISLYSPTIHLSLPERDKPKTIQNYVLDTAIHDPPSLPHVPDSASSRLQDYIEISPSNPLIDQDILAHTRQGTFMSGLCMFIDKQDQFLQPGYASSPPNNLEDYNPMSGRVSQPQDASDKDISPPSVLPTYIDLPTHNIRMFITRRLILPTGEIGLCMTGIIRTYPDGIPGDKRKGRTDKEKKSIKDLDKERVRGRNWEDQFIGWDDDSDEDESTIITENIIIRTSWKEWERIETMFNSSSHPHAGHSPSTHSNDSPDHYSHSSPTSGSHISGSSHLSRSFIDESTDLHSSTSHLPFPPSFDHSDIPQAPASPFDTMTCKDKAKRIDDVVNVAEEEDDMEHEEEEVEDHPHGLLSRPILQTSGIPASTPLMAEMSASFDHTPRDHSSTLANTLSTSYSSSLTSVASNPPSFTPSSVAVCVYLLILRLICRTRSDHSHFARNIVLLLPSSYSTFFHHFTTSALSLLTSCGVINSCRCIFIPVSQSFGMFGSKYPMGSMVNGMLSSEAGELDRVNEIYKFEERKRLERIETPHLPSTISAFREKEYLSREKEESSRASYHFSDYSSINSESLYLAPDSDGLDKETRERGPGCFLRCRYDSTVPSLFDSALLLSDLGEFTSVIDQSTVDEIFTAILDHFNCDTAAQLYNFWEHTTQQCINRQSNRYKYLHAPSKSDKSIKVERKNQDGKWFVECSTDDLSMDFPLHSSYKCPTIRSTASAFSGASDIFRHRRDTPYSKDQRMEFCEDMDSIFRVYDEDISARMFCISMKRHKSKKKTAKPRISGDIEQSESDIDGDSDYTKPFSNYDVLVRHSFIQPKVSLQTVQDRTLNAEIDQKLAMFDIVEDDIHVTAPNSLITYDISFSNLSLPPQISIRPFHDGVVIIPFPSKVLPLIPKDVQLMKYFGDAINPLHLKSYTKFIISKLPYPLKKMYFSMDPFWTETGPDYLQASSTYSHINRNYMTELTLRSIFGDKIMNEIFSKCPNIFQMYHTYFSLHEIQPK</sequence>
<feature type="compositionally biased region" description="Low complexity" evidence="1">
    <location>
        <begin position="550"/>
        <end position="564"/>
    </location>
</feature>
<evidence type="ECO:0000313" key="3">
    <source>
        <dbReference type="Proteomes" id="UP001057375"/>
    </source>
</evidence>
<keyword evidence="3" id="KW-1185">Reference proteome</keyword>
<feature type="compositionally biased region" description="Acidic residues" evidence="1">
    <location>
        <begin position="647"/>
        <end position="658"/>
    </location>
</feature>
<proteinExistence type="predicted"/>
<evidence type="ECO:0000256" key="1">
    <source>
        <dbReference type="SAM" id="MobiDB-lite"/>
    </source>
</evidence>
<name>A0ABQ5K148_9EUKA</name>
<dbReference type="EMBL" id="BQXS01012452">
    <property type="protein sequence ID" value="GKT23260.1"/>
    <property type="molecule type" value="Genomic_DNA"/>
</dbReference>
<organism evidence="2 3">
    <name type="scientific">Aduncisulcus paluster</name>
    <dbReference type="NCBI Taxonomy" id="2918883"/>
    <lineage>
        <taxon>Eukaryota</taxon>
        <taxon>Metamonada</taxon>
        <taxon>Carpediemonas-like organisms</taxon>
        <taxon>Aduncisulcus</taxon>
    </lineage>
</organism>
<reference evidence="2" key="1">
    <citation type="submission" date="2022-03" db="EMBL/GenBank/DDBJ databases">
        <title>Draft genome sequence of Aduncisulcus paluster, a free-living microaerophilic Fornicata.</title>
        <authorList>
            <person name="Yuyama I."/>
            <person name="Kume K."/>
            <person name="Tamura T."/>
            <person name="Inagaki Y."/>
            <person name="Hashimoto T."/>
        </authorList>
    </citation>
    <scope>NUCLEOTIDE SEQUENCE</scope>
    <source>
        <strain evidence="2">NY0171</strain>
    </source>
</reference>
<comment type="caution">
    <text evidence="2">The sequence shown here is derived from an EMBL/GenBank/DDBJ whole genome shotgun (WGS) entry which is preliminary data.</text>
</comment>
<feature type="compositionally biased region" description="Low complexity" evidence="1">
    <location>
        <begin position="573"/>
        <end position="587"/>
    </location>
</feature>
<feature type="compositionally biased region" description="Basic and acidic residues" evidence="1">
    <location>
        <begin position="481"/>
        <end position="499"/>
    </location>
</feature>
<feature type="region of interest" description="Disordered" evidence="1">
    <location>
        <begin position="478"/>
        <end position="499"/>
    </location>
</feature>
<accession>A0ABQ5K148</accession>
<evidence type="ECO:0000313" key="2">
    <source>
        <dbReference type="EMBL" id="GKT23260.1"/>
    </source>
</evidence>
<gene>
    <name evidence="2" type="ORF">ADUPG1_012374</name>
</gene>
<feature type="region of interest" description="Disordered" evidence="1">
    <location>
        <begin position="550"/>
        <end position="587"/>
    </location>
</feature>
<feature type="region of interest" description="Disordered" evidence="1">
    <location>
        <begin position="647"/>
        <end position="667"/>
    </location>
</feature>
<feature type="region of interest" description="Disordered" evidence="1">
    <location>
        <begin position="403"/>
        <end position="435"/>
    </location>
</feature>
<dbReference type="Proteomes" id="UP001057375">
    <property type="component" value="Unassembled WGS sequence"/>
</dbReference>
<protein>
    <submittedName>
        <fullName evidence="2">Uncharacterized protein</fullName>
    </submittedName>
</protein>
<feature type="region of interest" description="Disordered" evidence="1">
    <location>
        <begin position="599"/>
        <end position="627"/>
    </location>
</feature>